<evidence type="ECO:0008006" key="4">
    <source>
        <dbReference type="Google" id="ProtNLM"/>
    </source>
</evidence>
<dbReference type="Proteomes" id="UP001165395">
    <property type="component" value="Unassembled WGS sequence"/>
</dbReference>
<accession>A0ABS8D2U0</accession>
<comment type="caution">
    <text evidence="2">The sequence shown here is derived from an EMBL/GenBank/DDBJ whole genome shotgun (WGS) entry which is preliminary data.</text>
</comment>
<reference evidence="2" key="1">
    <citation type="submission" date="2021-10" db="EMBL/GenBank/DDBJ databases">
        <title>The complete genome sequence of Leeia sp. TBRC 13508.</title>
        <authorList>
            <person name="Charoenyingcharoen P."/>
            <person name="Yukphan P."/>
        </authorList>
    </citation>
    <scope>NUCLEOTIDE SEQUENCE</scope>
    <source>
        <strain evidence="2">TBRC 13508</strain>
    </source>
</reference>
<name>A0ABS8D2U0_9NEIS</name>
<evidence type="ECO:0000313" key="2">
    <source>
        <dbReference type="EMBL" id="MCB6182521.1"/>
    </source>
</evidence>
<dbReference type="EMBL" id="JAJBZT010000002">
    <property type="protein sequence ID" value="MCB6182521.1"/>
    <property type="molecule type" value="Genomic_DNA"/>
</dbReference>
<dbReference type="InterPro" id="IPR013783">
    <property type="entry name" value="Ig-like_fold"/>
</dbReference>
<evidence type="ECO:0000256" key="1">
    <source>
        <dbReference type="SAM" id="SignalP"/>
    </source>
</evidence>
<evidence type="ECO:0000313" key="3">
    <source>
        <dbReference type="Proteomes" id="UP001165395"/>
    </source>
</evidence>
<dbReference type="RefSeq" id="WP_227178334.1">
    <property type="nucleotide sequence ID" value="NZ_JAJBZT010000002.1"/>
</dbReference>
<dbReference type="Gene3D" id="2.60.40.10">
    <property type="entry name" value="Immunoglobulins"/>
    <property type="match status" value="1"/>
</dbReference>
<gene>
    <name evidence="2" type="ORF">LIN78_03025</name>
</gene>
<sequence>MSKFLTTLVVSGIALAAQTSQAADMFSRPEISSLTVSPATAVIGEPAILKIDGNKNGTMDCAISVEYGDGTQEFIEVHQGLPKEVQHVYAKPGTYTAKAIGVDHNNVNNCKGQASTTFKVSGVRAPACPSGWEITPGSVKKNGAFSCRALPPAEPMKCSVGLKPYASNGMIGCK</sequence>
<keyword evidence="3" id="KW-1185">Reference proteome</keyword>
<keyword evidence="1" id="KW-0732">Signal</keyword>
<dbReference type="SUPFAM" id="SSF49299">
    <property type="entry name" value="PKD domain"/>
    <property type="match status" value="1"/>
</dbReference>
<dbReference type="InterPro" id="IPR035986">
    <property type="entry name" value="PKD_dom_sf"/>
</dbReference>
<feature type="chain" id="PRO_5046230128" description="PKD domain-containing protein" evidence="1">
    <location>
        <begin position="23"/>
        <end position="174"/>
    </location>
</feature>
<protein>
    <recommendedName>
        <fullName evidence="4">PKD domain-containing protein</fullName>
    </recommendedName>
</protein>
<feature type="signal peptide" evidence="1">
    <location>
        <begin position="1"/>
        <end position="22"/>
    </location>
</feature>
<organism evidence="2 3">
    <name type="scientific">Leeia speluncae</name>
    <dbReference type="NCBI Taxonomy" id="2884804"/>
    <lineage>
        <taxon>Bacteria</taxon>
        <taxon>Pseudomonadati</taxon>
        <taxon>Pseudomonadota</taxon>
        <taxon>Betaproteobacteria</taxon>
        <taxon>Neisseriales</taxon>
        <taxon>Leeiaceae</taxon>
        <taxon>Leeia</taxon>
    </lineage>
</organism>
<proteinExistence type="predicted"/>